<comment type="caution">
    <text evidence="1">The sequence shown here is derived from an EMBL/GenBank/DDBJ whole genome shotgun (WGS) entry which is preliminary data.</text>
</comment>
<dbReference type="EMBL" id="CM046391">
    <property type="protein sequence ID" value="KAI8559537.1"/>
    <property type="molecule type" value="Genomic_DNA"/>
</dbReference>
<gene>
    <name evidence="1" type="ORF">RHMOL_Rhmol04G0181400</name>
</gene>
<evidence type="ECO:0000313" key="1">
    <source>
        <dbReference type="EMBL" id="KAI8559537.1"/>
    </source>
</evidence>
<organism evidence="1 2">
    <name type="scientific">Rhododendron molle</name>
    <name type="common">Chinese azalea</name>
    <name type="synonym">Azalea mollis</name>
    <dbReference type="NCBI Taxonomy" id="49168"/>
    <lineage>
        <taxon>Eukaryota</taxon>
        <taxon>Viridiplantae</taxon>
        <taxon>Streptophyta</taxon>
        <taxon>Embryophyta</taxon>
        <taxon>Tracheophyta</taxon>
        <taxon>Spermatophyta</taxon>
        <taxon>Magnoliopsida</taxon>
        <taxon>eudicotyledons</taxon>
        <taxon>Gunneridae</taxon>
        <taxon>Pentapetalae</taxon>
        <taxon>asterids</taxon>
        <taxon>Ericales</taxon>
        <taxon>Ericaceae</taxon>
        <taxon>Ericoideae</taxon>
        <taxon>Rhodoreae</taxon>
        <taxon>Rhododendron</taxon>
    </lineage>
</organism>
<accession>A0ACC0P1M2</accession>
<reference evidence="1" key="1">
    <citation type="submission" date="2022-02" db="EMBL/GenBank/DDBJ databases">
        <title>Plant Genome Project.</title>
        <authorList>
            <person name="Zhang R.-G."/>
        </authorList>
    </citation>
    <scope>NUCLEOTIDE SEQUENCE</scope>
    <source>
        <strain evidence="1">AT1</strain>
    </source>
</reference>
<dbReference type="Proteomes" id="UP001062846">
    <property type="component" value="Chromosome 4"/>
</dbReference>
<evidence type="ECO:0000313" key="2">
    <source>
        <dbReference type="Proteomes" id="UP001062846"/>
    </source>
</evidence>
<proteinExistence type="predicted"/>
<name>A0ACC0P1M2_RHOML</name>
<protein>
    <submittedName>
        <fullName evidence="1">Uncharacterized protein</fullName>
    </submittedName>
</protein>
<sequence>MTVRRPGRPREEPFPVPARDDRSRRGVRLGDPHRSGLGRTPCPILEPILFEIHGSNLPTSLTYIILSTRGSSPWRPAADMGTTWRERHSVLDFQGRGRRTPRDVAVLFQRWTLPPVSRFEWAGC</sequence>
<keyword evidence="2" id="KW-1185">Reference proteome</keyword>